<dbReference type="Proteomes" id="UP001234354">
    <property type="component" value="Unassembled WGS sequence"/>
</dbReference>
<feature type="region of interest" description="Disordered" evidence="1">
    <location>
        <begin position="25"/>
        <end position="47"/>
    </location>
</feature>
<comment type="caution">
    <text evidence="2">The sequence shown here is derived from an EMBL/GenBank/DDBJ whole genome shotgun (WGS) entry which is preliminary data.</text>
</comment>
<dbReference type="EMBL" id="JAUTBB010000001">
    <property type="protein sequence ID" value="MDQ1120484.1"/>
    <property type="molecule type" value="Genomic_DNA"/>
</dbReference>
<evidence type="ECO:0000256" key="1">
    <source>
        <dbReference type="SAM" id="MobiDB-lite"/>
    </source>
</evidence>
<dbReference type="AlphaFoldDB" id="A0AAW8GHH4"/>
<protein>
    <submittedName>
        <fullName evidence="2">Uncharacterized protein</fullName>
    </submittedName>
</protein>
<name>A0AAW8GHH4_9GAMM</name>
<gene>
    <name evidence="2" type="ORF">QE383_002792</name>
</gene>
<evidence type="ECO:0000313" key="2">
    <source>
        <dbReference type="EMBL" id="MDQ1120484.1"/>
    </source>
</evidence>
<accession>A0AAW8GHH4</accession>
<proteinExistence type="predicted"/>
<evidence type="ECO:0000313" key="3">
    <source>
        <dbReference type="Proteomes" id="UP001234354"/>
    </source>
</evidence>
<sequence>MSPAGLETGRFNDTMVRLGPILATRRGRASAHGPATGAPGDCHQSLGRPRLQFLDADGKVTDEWTQTKAR</sequence>
<reference evidence="2" key="1">
    <citation type="submission" date="2023-07" db="EMBL/GenBank/DDBJ databases">
        <title>Functional and genomic diversity of the sorghum phyllosphere microbiome.</title>
        <authorList>
            <person name="Shade A."/>
        </authorList>
    </citation>
    <scope>NUCLEOTIDE SEQUENCE</scope>
    <source>
        <strain evidence="2">SORGH_AS_0908</strain>
    </source>
</reference>
<organism evidence="2 3">
    <name type="scientific">Pseudoxanthomonas winnipegensis</name>
    <dbReference type="NCBI Taxonomy" id="2480810"/>
    <lineage>
        <taxon>Bacteria</taxon>
        <taxon>Pseudomonadati</taxon>
        <taxon>Pseudomonadota</taxon>
        <taxon>Gammaproteobacteria</taxon>
        <taxon>Lysobacterales</taxon>
        <taxon>Lysobacteraceae</taxon>
        <taxon>Pseudoxanthomonas</taxon>
    </lineage>
</organism>